<keyword evidence="1" id="KW-0472">Membrane</keyword>
<evidence type="ECO:0000313" key="6">
    <source>
        <dbReference type="Proteomes" id="UP000702954"/>
    </source>
</evidence>
<dbReference type="Proteomes" id="UP000294613">
    <property type="component" value="Unassembled WGS sequence"/>
</dbReference>
<feature type="domain" description="Stage V sporulation protein AA" evidence="2">
    <location>
        <begin position="6"/>
        <end position="93"/>
    </location>
</feature>
<evidence type="ECO:0000313" key="5">
    <source>
        <dbReference type="Proteomes" id="UP000294613"/>
    </source>
</evidence>
<gene>
    <name evidence="3" type="primary">spoVAA</name>
    <name evidence="4" type="ORF">EDD74_10683</name>
    <name evidence="3" type="ORF">FAEUMB_08360</name>
</gene>
<feature type="transmembrane region" description="Helical" evidence="1">
    <location>
        <begin position="143"/>
        <end position="167"/>
    </location>
</feature>
<sequence length="211" mass="24015">MAATNRKLYIKADRSIELTKQEVTLGDVLSMECTDPTIVTRLKTERLLKMPEQGQNRFVFSILKVIEQIHRVYPGLDIENLGETEFIVTYEKQKTPGKAVHFLKTVGVVMITFLGSAFSIMAFNNDVDVGKMFGQVYEQLTGVPSSGFTLLEVCYSIGLIIGILVFFNHFAGKRFSVDPTPMEVEMRLYENDIQTTLVQNYERKKKEIDVK</sequence>
<dbReference type="EMBL" id="BHEO01000002">
    <property type="protein sequence ID" value="GBU04295.1"/>
    <property type="molecule type" value="Genomic_DNA"/>
</dbReference>
<dbReference type="EMBL" id="SLZV01000006">
    <property type="protein sequence ID" value="TCS68879.1"/>
    <property type="molecule type" value="Genomic_DNA"/>
</dbReference>
<dbReference type="InterPro" id="IPR038548">
    <property type="entry name" value="SporV_AA_N_sf"/>
</dbReference>
<organism evidence="4 5">
    <name type="scientific">Faecalimonas umbilicata</name>
    <dbReference type="NCBI Taxonomy" id="1912855"/>
    <lineage>
        <taxon>Bacteria</taxon>
        <taxon>Bacillati</taxon>
        <taxon>Bacillota</taxon>
        <taxon>Clostridia</taxon>
        <taxon>Lachnospirales</taxon>
        <taxon>Lachnospiraceae</taxon>
        <taxon>Faecalimonas</taxon>
    </lineage>
</organism>
<dbReference type="AlphaFoldDB" id="A0A4R3JQ51"/>
<accession>A0A4R3JQ51</accession>
<keyword evidence="6" id="KW-1185">Reference proteome</keyword>
<evidence type="ECO:0000256" key="1">
    <source>
        <dbReference type="SAM" id="Phobius"/>
    </source>
</evidence>
<comment type="caution">
    <text evidence="4">The sequence shown here is derived from an EMBL/GenBank/DDBJ whole genome shotgun (WGS) entry which is preliminary data.</text>
</comment>
<evidence type="ECO:0000313" key="4">
    <source>
        <dbReference type="EMBL" id="TCS68879.1"/>
    </source>
</evidence>
<protein>
    <submittedName>
        <fullName evidence="4">Stage V sporulation protein AA</fullName>
    </submittedName>
</protein>
<dbReference type="RefSeq" id="WP_116441245.1">
    <property type="nucleotide sequence ID" value="NZ_BHEO01000002.1"/>
</dbReference>
<evidence type="ECO:0000313" key="3">
    <source>
        <dbReference type="EMBL" id="GBU04295.1"/>
    </source>
</evidence>
<evidence type="ECO:0000259" key="2">
    <source>
        <dbReference type="Pfam" id="PF12164"/>
    </source>
</evidence>
<dbReference type="Proteomes" id="UP000702954">
    <property type="component" value="Unassembled WGS sequence"/>
</dbReference>
<feature type="transmembrane region" description="Helical" evidence="1">
    <location>
        <begin position="102"/>
        <end position="123"/>
    </location>
</feature>
<keyword evidence="1" id="KW-1133">Transmembrane helix</keyword>
<dbReference type="Gene3D" id="2.60.480.10">
    <property type="entry name" value="eubacterium ventriosum atcc domain"/>
    <property type="match status" value="1"/>
</dbReference>
<name>A0A4R3JQ51_9FIRM</name>
<dbReference type="InterPro" id="IPR021997">
    <property type="entry name" value="SporV_AA"/>
</dbReference>
<reference evidence="4 5" key="2">
    <citation type="submission" date="2019-03" db="EMBL/GenBank/DDBJ databases">
        <title>Genomic Encyclopedia of Type Strains, Phase IV (KMG-IV): sequencing the most valuable type-strain genomes for metagenomic binning, comparative biology and taxonomic classification.</title>
        <authorList>
            <person name="Goeker M."/>
        </authorList>
    </citation>
    <scope>NUCLEOTIDE SEQUENCE [LARGE SCALE GENOMIC DNA]</scope>
    <source>
        <strain evidence="4 5">DSM 103426</strain>
    </source>
</reference>
<proteinExistence type="predicted"/>
<keyword evidence="1" id="KW-0812">Transmembrane</keyword>
<dbReference type="Pfam" id="PF12164">
    <property type="entry name" value="SporV_AA"/>
    <property type="match status" value="1"/>
</dbReference>
<reference evidence="3 6" key="1">
    <citation type="journal article" date="2018" name="Int. J. Syst. Evol. Microbiol.">
        <title>Draft Genome Sequence of Faecalimonas umbilicata JCM 30896T, an Acetate-Producing Bacterium Isolated from Human Feces.</title>
        <authorList>
            <person name="Sakamoto M."/>
            <person name="Ikeyama N."/>
            <person name="Yuki M."/>
            <person name="Ohkuma M."/>
        </authorList>
    </citation>
    <scope>NUCLEOTIDE SEQUENCE [LARGE SCALE GENOMIC DNA]</scope>
    <source>
        <strain evidence="3 6">EGH7</strain>
    </source>
</reference>